<proteinExistence type="predicted"/>
<dbReference type="PANTHER" id="PTHR12993:SF28">
    <property type="entry name" value="LMBE FAMILY PROTEIN"/>
    <property type="match status" value="1"/>
</dbReference>
<reference evidence="1" key="1">
    <citation type="submission" date="2020-07" db="EMBL/GenBank/DDBJ databases">
        <title>Huge and variable diversity of episymbiotic CPR bacteria and DPANN archaea in groundwater ecosystems.</title>
        <authorList>
            <person name="He C.Y."/>
            <person name="Keren R."/>
            <person name="Whittaker M."/>
            <person name="Farag I.F."/>
            <person name="Doudna J."/>
            <person name="Cate J.H.D."/>
            <person name="Banfield J.F."/>
        </authorList>
    </citation>
    <scope>NUCLEOTIDE SEQUENCE</scope>
    <source>
        <strain evidence="1">NC_groundwater_672_Ag_B-0.1um_62_36</strain>
    </source>
</reference>
<evidence type="ECO:0000313" key="2">
    <source>
        <dbReference type="Proteomes" id="UP000769766"/>
    </source>
</evidence>
<dbReference type="InterPro" id="IPR003737">
    <property type="entry name" value="GlcNAc_PI_deacetylase-related"/>
</dbReference>
<dbReference type="PANTHER" id="PTHR12993">
    <property type="entry name" value="N-ACETYLGLUCOSAMINYL-PHOSPHATIDYLINOSITOL DE-N-ACETYLASE-RELATED"/>
    <property type="match status" value="1"/>
</dbReference>
<dbReference type="Pfam" id="PF02585">
    <property type="entry name" value="PIG-L"/>
    <property type="match status" value="1"/>
</dbReference>
<evidence type="ECO:0000313" key="1">
    <source>
        <dbReference type="EMBL" id="MBI2877902.1"/>
    </source>
</evidence>
<dbReference type="Proteomes" id="UP000769766">
    <property type="component" value="Unassembled WGS sequence"/>
</dbReference>
<gene>
    <name evidence="1" type="ORF">HYY20_13585</name>
</gene>
<dbReference type="InterPro" id="IPR024078">
    <property type="entry name" value="LmbE-like_dom_sf"/>
</dbReference>
<dbReference type="GO" id="GO:0016811">
    <property type="term" value="F:hydrolase activity, acting on carbon-nitrogen (but not peptide) bonds, in linear amides"/>
    <property type="evidence" value="ECO:0007669"/>
    <property type="project" value="TreeGrafter"/>
</dbReference>
<dbReference type="EMBL" id="JACPRF010000413">
    <property type="protein sequence ID" value="MBI2877902.1"/>
    <property type="molecule type" value="Genomic_DNA"/>
</dbReference>
<dbReference type="Gene3D" id="3.40.50.10320">
    <property type="entry name" value="LmbE-like"/>
    <property type="match status" value="1"/>
</dbReference>
<protein>
    <submittedName>
        <fullName evidence="1">PIG-L family deacetylase</fullName>
    </submittedName>
</protein>
<dbReference type="AlphaFoldDB" id="A0A932FY07"/>
<sequence>MAAAETQREIKKVLVIMAHPDDAELGCGGTLAKWIQQEGKEVYYIVCTDGSKGTKDRQINPHALAEIREKEQEKAAQVLGVQGIIFLRHLDGELKADERLGYELTTLIRYHRPDRLVTHDPWRHYLIHPDHRAAGLATTDAVVAARDHLFLPALLAIGLEPHAPKEIYYTFPDNPDIVSDITEFMEVKLAAVAQHKSQMDPVTNWQDRVRGMGTRLAEKEPFAYAEIFKRVEL</sequence>
<name>A0A932FY07_UNCTE</name>
<comment type="caution">
    <text evidence="1">The sequence shown here is derived from an EMBL/GenBank/DDBJ whole genome shotgun (WGS) entry which is preliminary data.</text>
</comment>
<organism evidence="1 2">
    <name type="scientific">Tectimicrobiota bacterium</name>
    <dbReference type="NCBI Taxonomy" id="2528274"/>
    <lineage>
        <taxon>Bacteria</taxon>
        <taxon>Pseudomonadati</taxon>
        <taxon>Nitrospinota/Tectimicrobiota group</taxon>
        <taxon>Candidatus Tectimicrobiota</taxon>
    </lineage>
</organism>
<accession>A0A932FY07</accession>
<dbReference type="SUPFAM" id="SSF102588">
    <property type="entry name" value="LmbE-like"/>
    <property type="match status" value="1"/>
</dbReference>